<proteinExistence type="predicted"/>
<evidence type="ECO:0000313" key="1">
    <source>
        <dbReference type="EMBL" id="MPC38000.1"/>
    </source>
</evidence>
<organism evidence="1 2">
    <name type="scientific">Portunus trituberculatus</name>
    <name type="common">Swimming crab</name>
    <name type="synonym">Neptunus trituberculatus</name>
    <dbReference type="NCBI Taxonomy" id="210409"/>
    <lineage>
        <taxon>Eukaryota</taxon>
        <taxon>Metazoa</taxon>
        <taxon>Ecdysozoa</taxon>
        <taxon>Arthropoda</taxon>
        <taxon>Crustacea</taxon>
        <taxon>Multicrustacea</taxon>
        <taxon>Malacostraca</taxon>
        <taxon>Eumalacostraca</taxon>
        <taxon>Eucarida</taxon>
        <taxon>Decapoda</taxon>
        <taxon>Pleocyemata</taxon>
        <taxon>Brachyura</taxon>
        <taxon>Eubrachyura</taxon>
        <taxon>Portunoidea</taxon>
        <taxon>Portunidae</taxon>
        <taxon>Portuninae</taxon>
        <taxon>Portunus</taxon>
    </lineage>
</organism>
<dbReference type="Proteomes" id="UP000324222">
    <property type="component" value="Unassembled WGS sequence"/>
</dbReference>
<dbReference type="AlphaFoldDB" id="A0A5B7ESY0"/>
<comment type="caution">
    <text evidence="1">The sequence shown here is derived from an EMBL/GenBank/DDBJ whole genome shotgun (WGS) entry which is preliminary data.</text>
</comment>
<name>A0A5B7ESY0_PORTR</name>
<gene>
    <name evidence="1" type="ORF">E2C01_031497</name>
</gene>
<accession>A0A5B7ESY0</accession>
<dbReference type="EMBL" id="VSRR010003946">
    <property type="protein sequence ID" value="MPC38000.1"/>
    <property type="molecule type" value="Genomic_DNA"/>
</dbReference>
<evidence type="ECO:0000313" key="2">
    <source>
        <dbReference type="Proteomes" id="UP000324222"/>
    </source>
</evidence>
<sequence length="163" mass="17663">MEQAHVFGPGGDMFFKMFSLLGRPNSSTMWKPKSTCLEVGWGQERENTEQMHVVGKRGAPALHSPTLGSHNLPHRLGGSSLSSQAAPHHTANLLKGLSHLPHTPKRTMLLPLSHHSLPSVLIRKGVHVARGQHCSACVVSLTCVLLTGCQCYDACPLYDNSNV</sequence>
<keyword evidence="2" id="KW-1185">Reference proteome</keyword>
<reference evidence="1 2" key="1">
    <citation type="submission" date="2019-05" db="EMBL/GenBank/DDBJ databases">
        <title>Another draft genome of Portunus trituberculatus and its Hox gene families provides insights of decapod evolution.</title>
        <authorList>
            <person name="Jeong J.-H."/>
            <person name="Song I."/>
            <person name="Kim S."/>
            <person name="Choi T."/>
            <person name="Kim D."/>
            <person name="Ryu S."/>
            <person name="Kim W."/>
        </authorList>
    </citation>
    <scope>NUCLEOTIDE SEQUENCE [LARGE SCALE GENOMIC DNA]</scope>
    <source>
        <tissue evidence="1">Muscle</tissue>
    </source>
</reference>
<protein>
    <submittedName>
        <fullName evidence="1">Uncharacterized protein</fullName>
    </submittedName>
</protein>